<dbReference type="EMBL" id="BAAAYX010000004">
    <property type="protein sequence ID" value="GAA3700553.1"/>
    <property type="molecule type" value="Genomic_DNA"/>
</dbReference>
<name>A0ABP7D7Z4_9ACTN</name>
<comment type="caution">
    <text evidence="1">The sequence shown here is derived from an EMBL/GenBank/DDBJ whole genome shotgun (WGS) entry which is preliminary data.</text>
</comment>
<protein>
    <submittedName>
        <fullName evidence="1">Uncharacterized protein</fullName>
    </submittedName>
</protein>
<dbReference type="Proteomes" id="UP001500051">
    <property type="component" value="Unassembled WGS sequence"/>
</dbReference>
<evidence type="ECO:0000313" key="2">
    <source>
        <dbReference type="Proteomes" id="UP001500051"/>
    </source>
</evidence>
<reference evidence="2" key="1">
    <citation type="journal article" date="2019" name="Int. J. Syst. Evol. Microbiol.">
        <title>The Global Catalogue of Microorganisms (GCM) 10K type strain sequencing project: providing services to taxonomists for standard genome sequencing and annotation.</title>
        <authorList>
            <consortium name="The Broad Institute Genomics Platform"/>
            <consortium name="The Broad Institute Genome Sequencing Center for Infectious Disease"/>
            <person name="Wu L."/>
            <person name="Ma J."/>
        </authorList>
    </citation>
    <scope>NUCLEOTIDE SEQUENCE [LARGE SCALE GENOMIC DNA]</scope>
    <source>
        <strain evidence="2">JCM 16548</strain>
    </source>
</reference>
<gene>
    <name evidence="1" type="ORF">GCM10022204_16620</name>
</gene>
<accession>A0ABP7D7Z4</accession>
<organism evidence="1 2">
    <name type="scientific">Microlunatus aurantiacus</name>
    <dbReference type="NCBI Taxonomy" id="446786"/>
    <lineage>
        <taxon>Bacteria</taxon>
        <taxon>Bacillati</taxon>
        <taxon>Actinomycetota</taxon>
        <taxon>Actinomycetes</taxon>
        <taxon>Propionibacteriales</taxon>
        <taxon>Propionibacteriaceae</taxon>
        <taxon>Microlunatus</taxon>
    </lineage>
</organism>
<keyword evidence="2" id="KW-1185">Reference proteome</keyword>
<proteinExistence type="predicted"/>
<evidence type="ECO:0000313" key="1">
    <source>
        <dbReference type="EMBL" id="GAA3700553.1"/>
    </source>
</evidence>
<sequence>MVATAARPGGQSFEARPDAAGLHGGYETAYEPDYGGGVLGTGRFVAASVTTLALALAACTPAPPRPARSVEPVVLSGWVTVDLPRDLIPATVAAVGNDLVVGGFVDSGDVRAPALARGSADDASPEWVPVPLQPSTPYGRVASLVSLAGAGRSMTALGAAHGGAHANFRWTVWTGTPTGVADRPQTFETFGGQEAGTLLAVAQDRRGPLIIGTWQGAHGLDGAIWRAEGHRWVRQPTPPSLVNSVDRQMAPRTATGQPDGSVAIEGSVIDLRDGVHQVAAVWRGSGGDWLLSELPDPGRRSEAWSTSCEGQGPDCATVGSRDGTVAVWTGDGRADLPAVTVADVDVGVLVRRADRLVVAVSTDGRGRLLVGHDGGWRLFTAPDGVVRAAVLVGTRLYLVSGSEGAAVLSVRDLADVLAG</sequence>